<dbReference type="Proteomes" id="UP001205748">
    <property type="component" value="Unassembled WGS sequence"/>
</dbReference>
<keyword evidence="1" id="KW-0378">Hydrolase</keyword>
<dbReference type="PANTHER" id="PTHR11014:SF98">
    <property type="entry name" value="N-ACETYLDIAMINOPIMELATE DEACETYLASE"/>
    <property type="match status" value="1"/>
</dbReference>
<sequence>MKITPLQDIQELYQEAIYLRRKLHKIPEMAFQEFKTSKFISNYLKNLGLEVQENIAGTGVIAYLPGIKGKKTYAFRADMDALPVTERTRVDFASIHHGKMHACGHDGHMTILLLLAKVLCKNKKTLQDNLLFIFQPGEEGPGGALPMIQEGILDQYHVDSIFGLHIYPEIEQGKIGCCPGPMMAQNGEFDIIIKGKSGHGARPQEGIDSIVMASQLIAALQSIISRNINPIEGGVVTVGTIKGGEARNIIAKEVLLEGTLRAFIEEIYEDIKERLNKNAQGVAMAHESIIDVCIRDMYPPVNNHEKLFKYFKRAIPEENLQIIDPLMISEDFSYYQKEIPGLFFLLGSQNHGKGYIHGLHSNQFNFDEKILLIGVEAFYRILKIMGGIE</sequence>
<reference evidence="4" key="1">
    <citation type="submission" date="2022-07" db="EMBL/GenBank/DDBJ databases">
        <title>Enhanced cultured diversity of the mouse gut microbiota enables custom-made synthetic communities.</title>
        <authorList>
            <person name="Afrizal A."/>
        </authorList>
    </citation>
    <scope>NUCLEOTIDE SEQUENCE</scope>
    <source>
        <strain evidence="4">DSM 28593</strain>
    </source>
</reference>
<dbReference type="InterPro" id="IPR002933">
    <property type="entry name" value="Peptidase_M20"/>
</dbReference>
<dbReference type="InterPro" id="IPR011650">
    <property type="entry name" value="Peptidase_M20_dimer"/>
</dbReference>
<dbReference type="PANTHER" id="PTHR11014">
    <property type="entry name" value="PEPTIDASE M20 FAMILY MEMBER"/>
    <property type="match status" value="1"/>
</dbReference>
<feature type="domain" description="Peptidase M20 dimerisation" evidence="3">
    <location>
        <begin position="188"/>
        <end position="279"/>
    </location>
</feature>
<dbReference type="GO" id="GO:0019877">
    <property type="term" value="P:diaminopimelate biosynthetic process"/>
    <property type="evidence" value="ECO:0007669"/>
    <property type="project" value="TreeGrafter"/>
</dbReference>
<comment type="caution">
    <text evidence="4">The sequence shown here is derived from an EMBL/GenBank/DDBJ whole genome shotgun (WGS) entry which is preliminary data.</text>
</comment>
<evidence type="ECO:0000256" key="2">
    <source>
        <dbReference type="PIRSR" id="PIRSR005962-1"/>
    </source>
</evidence>
<dbReference type="Gene3D" id="3.30.70.360">
    <property type="match status" value="1"/>
</dbReference>
<keyword evidence="2" id="KW-0479">Metal-binding</keyword>
<dbReference type="RefSeq" id="WP_257532479.1">
    <property type="nucleotide sequence ID" value="NZ_JANKAS010000013.1"/>
</dbReference>
<dbReference type="GO" id="GO:0050118">
    <property type="term" value="F:N-acetyldiaminopimelate deacetylase activity"/>
    <property type="evidence" value="ECO:0007669"/>
    <property type="project" value="TreeGrafter"/>
</dbReference>
<proteinExistence type="predicted"/>
<keyword evidence="2" id="KW-0464">Manganese</keyword>
<dbReference type="SUPFAM" id="SSF53187">
    <property type="entry name" value="Zn-dependent exopeptidases"/>
    <property type="match status" value="1"/>
</dbReference>
<evidence type="ECO:0000256" key="1">
    <source>
        <dbReference type="ARBA" id="ARBA00022801"/>
    </source>
</evidence>
<comment type="cofactor">
    <cofactor evidence="2">
        <name>Mn(2+)</name>
        <dbReference type="ChEBI" id="CHEBI:29035"/>
    </cofactor>
    <text evidence="2">The Mn(2+) ion enhances activity.</text>
</comment>
<organism evidence="4 5">
    <name type="scientific">Irregularibacter muris</name>
    <dbReference type="NCBI Taxonomy" id="1796619"/>
    <lineage>
        <taxon>Bacteria</taxon>
        <taxon>Bacillati</taxon>
        <taxon>Bacillota</taxon>
        <taxon>Clostridia</taxon>
        <taxon>Eubacteriales</taxon>
        <taxon>Eubacteriaceae</taxon>
        <taxon>Irregularibacter</taxon>
    </lineage>
</organism>
<evidence type="ECO:0000313" key="4">
    <source>
        <dbReference type="EMBL" id="MCR1899780.1"/>
    </source>
</evidence>
<dbReference type="Pfam" id="PF07687">
    <property type="entry name" value="M20_dimer"/>
    <property type="match status" value="1"/>
</dbReference>
<evidence type="ECO:0000313" key="5">
    <source>
        <dbReference type="Proteomes" id="UP001205748"/>
    </source>
</evidence>
<dbReference type="InterPro" id="IPR036264">
    <property type="entry name" value="Bact_exopeptidase_dim_dom"/>
</dbReference>
<dbReference type="CDD" id="cd03886">
    <property type="entry name" value="M20_Acy1"/>
    <property type="match status" value="1"/>
</dbReference>
<dbReference type="EMBL" id="JANKAS010000013">
    <property type="protein sequence ID" value="MCR1899780.1"/>
    <property type="molecule type" value="Genomic_DNA"/>
</dbReference>
<protein>
    <submittedName>
        <fullName evidence="4">M20 family metallopeptidase</fullName>
    </submittedName>
</protein>
<feature type="binding site" evidence="2">
    <location>
        <position position="165"/>
    </location>
    <ligand>
        <name>Mn(2+)</name>
        <dbReference type="ChEBI" id="CHEBI:29035"/>
        <label>2</label>
    </ligand>
</feature>
<dbReference type="InterPro" id="IPR017439">
    <property type="entry name" value="Amidohydrolase"/>
</dbReference>
<feature type="binding site" evidence="2">
    <location>
        <position position="139"/>
    </location>
    <ligand>
        <name>Mn(2+)</name>
        <dbReference type="ChEBI" id="CHEBI:29035"/>
        <label>2</label>
    </ligand>
</feature>
<dbReference type="SUPFAM" id="SSF55031">
    <property type="entry name" value="Bacterial exopeptidase dimerisation domain"/>
    <property type="match status" value="1"/>
</dbReference>
<feature type="binding site" evidence="2">
    <location>
        <position position="103"/>
    </location>
    <ligand>
        <name>Mn(2+)</name>
        <dbReference type="ChEBI" id="CHEBI:29035"/>
        <label>2</label>
    </ligand>
</feature>
<dbReference type="FunFam" id="3.30.70.360:FF:000001">
    <property type="entry name" value="N-acetyldiaminopimelate deacetylase"/>
    <property type="match status" value="1"/>
</dbReference>
<dbReference type="GO" id="GO:0046872">
    <property type="term" value="F:metal ion binding"/>
    <property type="evidence" value="ECO:0007669"/>
    <property type="project" value="UniProtKB-KW"/>
</dbReference>
<dbReference type="Pfam" id="PF01546">
    <property type="entry name" value="Peptidase_M20"/>
    <property type="match status" value="1"/>
</dbReference>
<dbReference type="PIRSF" id="PIRSF005962">
    <property type="entry name" value="Pept_M20D_amidohydro"/>
    <property type="match status" value="1"/>
</dbReference>
<name>A0AAE3HI17_9FIRM</name>
<accession>A0AAE3HI17</accession>
<gene>
    <name evidence="4" type="ORF">NSA47_12435</name>
</gene>
<keyword evidence="5" id="KW-1185">Reference proteome</keyword>
<feature type="binding site" evidence="2">
    <location>
        <position position="105"/>
    </location>
    <ligand>
        <name>Mn(2+)</name>
        <dbReference type="ChEBI" id="CHEBI:29035"/>
        <label>2</label>
    </ligand>
</feature>
<dbReference type="NCBIfam" id="TIGR01891">
    <property type="entry name" value="amidohydrolases"/>
    <property type="match status" value="1"/>
</dbReference>
<dbReference type="Gene3D" id="3.40.630.10">
    <property type="entry name" value="Zn peptidases"/>
    <property type="match status" value="1"/>
</dbReference>
<evidence type="ECO:0000259" key="3">
    <source>
        <dbReference type="Pfam" id="PF07687"/>
    </source>
</evidence>
<feature type="binding site" evidence="2">
    <location>
        <position position="360"/>
    </location>
    <ligand>
        <name>Mn(2+)</name>
        <dbReference type="ChEBI" id="CHEBI:29035"/>
        <label>2</label>
    </ligand>
</feature>
<dbReference type="AlphaFoldDB" id="A0AAE3HI17"/>